<reference evidence="4" key="1">
    <citation type="submission" date="2013-07" db="EMBL/GenBank/DDBJ databases">
        <title>The genome of Eucalyptus grandis.</title>
        <authorList>
            <person name="Schmutz J."/>
            <person name="Hayes R."/>
            <person name="Myburg A."/>
            <person name="Tuskan G."/>
            <person name="Grattapaglia D."/>
            <person name="Rokhsar D.S."/>
        </authorList>
    </citation>
    <scope>NUCLEOTIDE SEQUENCE</scope>
    <source>
        <tissue evidence="4">Leaf extractions</tissue>
    </source>
</reference>
<dbReference type="Pfam" id="PF14541">
    <property type="entry name" value="TAXi_C"/>
    <property type="match status" value="1"/>
</dbReference>
<feature type="signal peptide" evidence="2">
    <location>
        <begin position="1"/>
        <end position="22"/>
    </location>
</feature>
<dbReference type="OMA" id="CACLAYP"/>
<dbReference type="PANTHER" id="PTHR47965">
    <property type="entry name" value="ASPARTYL PROTEASE-RELATED"/>
    <property type="match status" value="1"/>
</dbReference>
<dbReference type="InterPro" id="IPR032861">
    <property type="entry name" value="TAXi_N"/>
</dbReference>
<dbReference type="InterPro" id="IPR001461">
    <property type="entry name" value="Aspartic_peptidase_A1"/>
</dbReference>
<sequence>MKMNTLLLLLILAWTLSTEVFAQPPHILVAPILQHTDTNTSLYSITLNGGEHYIIDFDAPFTWYQCQSPQFPVGCNYGACSTARTYIPPSCPVNNTFTESQCYCNDAPVNPITKSCAPSQMTYKDMVLYWTDGRSLLGAMDFNRLYVSCAPLSLLQSLPEEVIGVGALSWSSLALPYAFSDLPDQLVARKFALCLPSSSEASGAIFFGDGPYNLGPSTDFDAAKVLTYTPLQADPTLLGYYINLAGISINGKAMNVPQNSFNVNQSVKLSTIVPYTTLKSNIYKTFIRDFKKAAKGIVQVTYVDPFRLCFNISTMGSSNNGLHVPQIDLMLGKGEKWTIYSPNSIKQVNDNVGCLAFLDGGETAEQAVVIGTYQIENNLLQFDFNQSRLGFSSSLLPYGATCGGFNFTVSGIV</sequence>
<gene>
    <name evidence="4" type="ORF">EUGRSUZ_B01127</name>
</gene>
<organism evidence="4">
    <name type="scientific">Eucalyptus grandis</name>
    <name type="common">Flooded gum</name>
    <dbReference type="NCBI Taxonomy" id="71139"/>
    <lineage>
        <taxon>Eukaryota</taxon>
        <taxon>Viridiplantae</taxon>
        <taxon>Streptophyta</taxon>
        <taxon>Embryophyta</taxon>
        <taxon>Tracheophyta</taxon>
        <taxon>Spermatophyta</taxon>
        <taxon>Magnoliopsida</taxon>
        <taxon>eudicotyledons</taxon>
        <taxon>Gunneridae</taxon>
        <taxon>Pentapetalae</taxon>
        <taxon>rosids</taxon>
        <taxon>malvids</taxon>
        <taxon>Myrtales</taxon>
        <taxon>Myrtaceae</taxon>
        <taxon>Myrtoideae</taxon>
        <taxon>Eucalypteae</taxon>
        <taxon>Eucalyptus</taxon>
    </lineage>
</organism>
<dbReference type="InterPro" id="IPR021109">
    <property type="entry name" value="Peptidase_aspartic_dom_sf"/>
</dbReference>
<accession>A0A059D1H0</accession>
<feature type="chain" id="PRO_5001570437" description="Peptidase A1 domain-containing protein" evidence="2">
    <location>
        <begin position="23"/>
        <end position="413"/>
    </location>
</feature>
<dbReference type="GO" id="GO:0006508">
    <property type="term" value="P:proteolysis"/>
    <property type="evidence" value="ECO:0007669"/>
    <property type="project" value="InterPro"/>
</dbReference>
<feature type="domain" description="Peptidase A1" evidence="3">
    <location>
        <begin position="38"/>
        <end position="392"/>
    </location>
</feature>
<dbReference type="FunCoup" id="A0A059D1H0">
    <property type="interactions" value="102"/>
</dbReference>
<evidence type="ECO:0000259" key="3">
    <source>
        <dbReference type="PROSITE" id="PS51767"/>
    </source>
</evidence>
<name>A0A059D1H0_EUCGR</name>
<dbReference type="PANTHER" id="PTHR47965:SF63">
    <property type="entry name" value="OS01G0937200 PROTEIN"/>
    <property type="match status" value="1"/>
</dbReference>
<dbReference type="eggNOG" id="KOG1339">
    <property type="taxonomic scope" value="Eukaryota"/>
</dbReference>
<dbReference type="Gene3D" id="2.40.70.10">
    <property type="entry name" value="Acid Proteases"/>
    <property type="match status" value="2"/>
</dbReference>
<dbReference type="SUPFAM" id="SSF50630">
    <property type="entry name" value="Acid proteases"/>
    <property type="match status" value="1"/>
</dbReference>
<dbReference type="Gramene" id="KCW84276">
    <property type="protein sequence ID" value="KCW84276"/>
    <property type="gene ID" value="EUGRSUZ_B01127"/>
</dbReference>
<dbReference type="KEGG" id="egr:104434662"/>
<dbReference type="GO" id="GO:0004190">
    <property type="term" value="F:aspartic-type endopeptidase activity"/>
    <property type="evidence" value="ECO:0007669"/>
    <property type="project" value="InterPro"/>
</dbReference>
<dbReference type="InterPro" id="IPR032799">
    <property type="entry name" value="TAXi_C"/>
</dbReference>
<comment type="similarity">
    <text evidence="1">Belongs to the peptidase A1 family.</text>
</comment>
<dbReference type="InterPro" id="IPR033121">
    <property type="entry name" value="PEPTIDASE_A1"/>
</dbReference>
<evidence type="ECO:0000313" key="4">
    <source>
        <dbReference type="EMBL" id="KCW84276.1"/>
    </source>
</evidence>
<dbReference type="STRING" id="71139.A0A059D1H0"/>
<dbReference type="AlphaFoldDB" id="A0A059D1H0"/>
<dbReference type="PROSITE" id="PS51767">
    <property type="entry name" value="PEPTIDASE_A1"/>
    <property type="match status" value="1"/>
</dbReference>
<dbReference type="InParanoid" id="A0A059D1H0"/>
<evidence type="ECO:0000256" key="2">
    <source>
        <dbReference type="SAM" id="SignalP"/>
    </source>
</evidence>
<dbReference type="OrthoDB" id="1258937at2759"/>
<dbReference type="Pfam" id="PF14543">
    <property type="entry name" value="TAXi_N"/>
    <property type="match status" value="1"/>
</dbReference>
<dbReference type="EMBL" id="KK198754">
    <property type="protein sequence ID" value="KCW84276.1"/>
    <property type="molecule type" value="Genomic_DNA"/>
</dbReference>
<protein>
    <recommendedName>
        <fullName evidence="3">Peptidase A1 domain-containing protein</fullName>
    </recommendedName>
</protein>
<proteinExistence type="inferred from homology"/>
<keyword evidence="2" id="KW-0732">Signal</keyword>
<evidence type="ECO:0000256" key="1">
    <source>
        <dbReference type="ARBA" id="ARBA00007447"/>
    </source>
</evidence>